<sequence length="188" mass="20209">MARVNVALKVPLSPSRIRIRARRVVDKGRLRQPDAEHDVRQILRALLKLPIEHVQRSPILMLRMLSLDLSVTSFLRAITVLEWVSPSAAAAAVLGAIKEGECTCTSTSRGAGVGATTSHDSRRARAKDADADDDDDFKAERPAADGGAVISWIEGMSAVALARGVVVIDLGERWGGAWGSCCRQLDAC</sequence>
<organism evidence="2 3">
    <name type="scientific">Psilocybe cyanescens</name>
    <dbReference type="NCBI Taxonomy" id="93625"/>
    <lineage>
        <taxon>Eukaryota</taxon>
        <taxon>Fungi</taxon>
        <taxon>Dikarya</taxon>
        <taxon>Basidiomycota</taxon>
        <taxon>Agaricomycotina</taxon>
        <taxon>Agaricomycetes</taxon>
        <taxon>Agaricomycetidae</taxon>
        <taxon>Agaricales</taxon>
        <taxon>Agaricineae</taxon>
        <taxon>Strophariaceae</taxon>
        <taxon>Psilocybe</taxon>
    </lineage>
</organism>
<evidence type="ECO:0000256" key="1">
    <source>
        <dbReference type="SAM" id="MobiDB-lite"/>
    </source>
</evidence>
<proteinExistence type="predicted"/>
<keyword evidence="3" id="KW-1185">Reference proteome</keyword>
<gene>
    <name evidence="2" type="ORF">CVT25_006115</name>
</gene>
<dbReference type="Proteomes" id="UP000283269">
    <property type="component" value="Unassembled WGS sequence"/>
</dbReference>
<feature type="compositionally biased region" description="Basic and acidic residues" evidence="1">
    <location>
        <begin position="119"/>
        <end position="129"/>
    </location>
</feature>
<feature type="region of interest" description="Disordered" evidence="1">
    <location>
        <begin position="106"/>
        <end position="140"/>
    </location>
</feature>
<reference evidence="2 3" key="1">
    <citation type="journal article" date="2018" name="Evol. Lett.">
        <title>Horizontal gene cluster transfer increased hallucinogenic mushroom diversity.</title>
        <authorList>
            <person name="Reynolds H.T."/>
            <person name="Vijayakumar V."/>
            <person name="Gluck-Thaler E."/>
            <person name="Korotkin H.B."/>
            <person name="Matheny P.B."/>
            <person name="Slot J.C."/>
        </authorList>
    </citation>
    <scope>NUCLEOTIDE SEQUENCE [LARGE SCALE GENOMIC DNA]</scope>
    <source>
        <strain evidence="2 3">2631</strain>
    </source>
</reference>
<accession>A0A409X728</accession>
<dbReference type="AlphaFoldDB" id="A0A409X728"/>
<dbReference type="EMBL" id="NHYD01002458">
    <property type="protein sequence ID" value="PPQ86589.1"/>
    <property type="molecule type" value="Genomic_DNA"/>
</dbReference>
<comment type="caution">
    <text evidence="2">The sequence shown here is derived from an EMBL/GenBank/DDBJ whole genome shotgun (WGS) entry which is preliminary data.</text>
</comment>
<evidence type="ECO:0000313" key="2">
    <source>
        <dbReference type="EMBL" id="PPQ86589.1"/>
    </source>
</evidence>
<protein>
    <submittedName>
        <fullName evidence="2">Uncharacterized protein</fullName>
    </submittedName>
</protein>
<evidence type="ECO:0000313" key="3">
    <source>
        <dbReference type="Proteomes" id="UP000283269"/>
    </source>
</evidence>
<name>A0A409X728_PSICY</name>
<dbReference type="InParanoid" id="A0A409X728"/>